<keyword evidence="3" id="KW-1185">Reference proteome</keyword>
<gene>
    <name evidence="2" type="ORF">Tco_0822786</name>
</gene>
<name>A0ABQ5AJC1_9ASTR</name>
<dbReference type="Proteomes" id="UP001151760">
    <property type="component" value="Unassembled WGS sequence"/>
</dbReference>
<accession>A0ABQ5AJC1</accession>
<reference evidence="2" key="2">
    <citation type="submission" date="2022-01" db="EMBL/GenBank/DDBJ databases">
        <authorList>
            <person name="Yamashiro T."/>
            <person name="Shiraishi A."/>
            <person name="Satake H."/>
            <person name="Nakayama K."/>
        </authorList>
    </citation>
    <scope>NUCLEOTIDE SEQUENCE</scope>
</reference>
<evidence type="ECO:0000313" key="3">
    <source>
        <dbReference type="Proteomes" id="UP001151760"/>
    </source>
</evidence>
<protein>
    <submittedName>
        <fullName evidence="2">Uncharacterized protein</fullName>
    </submittedName>
</protein>
<evidence type="ECO:0000313" key="2">
    <source>
        <dbReference type="EMBL" id="GJT01617.1"/>
    </source>
</evidence>
<reference evidence="2" key="1">
    <citation type="journal article" date="2022" name="Int. J. Mol. Sci.">
        <title>Draft Genome of Tanacetum Coccineum: Genomic Comparison of Closely Related Tanacetum-Family Plants.</title>
        <authorList>
            <person name="Yamashiro T."/>
            <person name="Shiraishi A."/>
            <person name="Nakayama K."/>
            <person name="Satake H."/>
        </authorList>
    </citation>
    <scope>NUCLEOTIDE SEQUENCE</scope>
</reference>
<sequence>IVMSDSEDSTVTYTEVSSPYEDLSDRGSLRVVVYGYDGLPMHPPSPDYVSGPEEPE</sequence>
<feature type="region of interest" description="Disordered" evidence="1">
    <location>
        <begin position="1"/>
        <end position="21"/>
    </location>
</feature>
<dbReference type="EMBL" id="BQNB010012285">
    <property type="protein sequence ID" value="GJT01617.1"/>
    <property type="molecule type" value="Genomic_DNA"/>
</dbReference>
<proteinExistence type="predicted"/>
<evidence type="ECO:0000256" key="1">
    <source>
        <dbReference type="SAM" id="MobiDB-lite"/>
    </source>
</evidence>
<comment type="caution">
    <text evidence="2">The sequence shown here is derived from an EMBL/GenBank/DDBJ whole genome shotgun (WGS) entry which is preliminary data.</text>
</comment>
<feature type="non-terminal residue" evidence="2">
    <location>
        <position position="1"/>
    </location>
</feature>
<organism evidence="2 3">
    <name type="scientific">Tanacetum coccineum</name>
    <dbReference type="NCBI Taxonomy" id="301880"/>
    <lineage>
        <taxon>Eukaryota</taxon>
        <taxon>Viridiplantae</taxon>
        <taxon>Streptophyta</taxon>
        <taxon>Embryophyta</taxon>
        <taxon>Tracheophyta</taxon>
        <taxon>Spermatophyta</taxon>
        <taxon>Magnoliopsida</taxon>
        <taxon>eudicotyledons</taxon>
        <taxon>Gunneridae</taxon>
        <taxon>Pentapetalae</taxon>
        <taxon>asterids</taxon>
        <taxon>campanulids</taxon>
        <taxon>Asterales</taxon>
        <taxon>Asteraceae</taxon>
        <taxon>Asteroideae</taxon>
        <taxon>Anthemideae</taxon>
        <taxon>Anthemidinae</taxon>
        <taxon>Tanacetum</taxon>
    </lineage>
</organism>